<dbReference type="InterPro" id="IPR003829">
    <property type="entry name" value="Pirin_N_dom"/>
</dbReference>
<evidence type="ECO:0000256" key="1">
    <source>
        <dbReference type="ARBA" id="ARBA00008416"/>
    </source>
</evidence>
<protein>
    <recommendedName>
        <fullName evidence="3">Pirin N-terminal domain-containing protein</fullName>
    </recommendedName>
</protein>
<keyword evidence="5" id="KW-1185">Reference proteome</keyword>
<dbReference type="InterPro" id="IPR011051">
    <property type="entry name" value="RmlC_Cupin_sf"/>
</dbReference>
<dbReference type="InterPro" id="IPR012093">
    <property type="entry name" value="Pirin"/>
</dbReference>
<sequence>MTRPGRRPAARAPSDTATMSHVNVEIRRGTDRFVERAPGRLTRHAFSFGPHLDPDRLSFGPMVCHDDHVLGRGAGFEEHSHAALEIVTWVVSGALEHRDGTGASAVLEAGECGVLSAGSGVRHSEIAGQDGPARFVQVWLTPDSPDAAPRHAKAAVPAAPGEGLVRAVGPDGPLPVGVAGATLDVARLAAGESLALPAAPLVHAFVATGALLRSSLAEPLSAGDAFCLADGASYTVTAGVPTEMLVWSFHRAGDD</sequence>
<dbReference type="PANTHER" id="PTHR43212">
    <property type="entry name" value="QUERCETIN 2,3-DIOXYGENASE"/>
    <property type="match status" value="1"/>
</dbReference>
<gene>
    <name evidence="4" type="ORF">CFH99_23505</name>
</gene>
<comment type="similarity">
    <text evidence="1 2">Belongs to the pirin family.</text>
</comment>
<organism evidence="4 5">
    <name type="scientific">Nocardioides aromaticivorans</name>
    <dbReference type="NCBI Taxonomy" id="200618"/>
    <lineage>
        <taxon>Bacteria</taxon>
        <taxon>Bacillati</taxon>
        <taxon>Actinomycetota</taxon>
        <taxon>Actinomycetes</taxon>
        <taxon>Propionibacteriales</taxon>
        <taxon>Nocardioidaceae</taxon>
        <taxon>Nocardioides</taxon>
    </lineage>
</organism>
<evidence type="ECO:0000313" key="4">
    <source>
        <dbReference type="EMBL" id="QSR28595.1"/>
    </source>
</evidence>
<dbReference type="Pfam" id="PF02678">
    <property type="entry name" value="Pirin"/>
    <property type="match status" value="1"/>
</dbReference>
<dbReference type="EMBL" id="CP022295">
    <property type="protein sequence ID" value="QSR28595.1"/>
    <property type="molecule type" value="Genomic_DNA"/>
</dbReference>
<dbReference type="Proteomes" id="UP000662818">
    <property type="component" value="Chromosome"/>
</dbReference>
<evidence type="ECO:0000313" key="5">
    <source>
        <dbReference type="Proteomes" id="UP000662818"/>
    </source>
</evidence>
<proteinExistence type="inferred from homology"/>
<dbReference type="InterPro" id="IPR014710">
    <property type="entry name" value="RmlC-like_jellyroll"/>
</dbReference>
<evidence type="ECO:0000259" key="3">
    <source>
        <dbReference type="Pfam" id="PF02678"/>
    </source>
</evidence>
<accession>A0ABX7PRF9</accession>
<dbReference type="Gene3D" id="2.60.120.10">
    <property type="entry name" value="Jelly Rolls"/>
    <property type="match status" value="1"/>
</dbReference>
<feature type="domain" description="Pirin N-terminal" evidence="3">
    <location>
        <begin position="37"/>
        <end position="140"/>
    </location>
</feature>
<dbReference type="PANTHER" id="PTHR43212:SF3">
    <property type="entry name" value="QUERCETIN 2,3-DIOXYGENASE"/>
    <property type="match status" value="1"/>
</dbReference>
<name>A0ABX7PRF9_9ACTN</name>
<dbReference type="SUPFAM" id="SSF51182">
    <property type="entry name" value="RmlC-like cupins"/>
    <property type="match status" value="1"/>
</dbReference>
<evidence type="ECO:0000256" key="2">
    <source>
        <dbReference type="RuleBase" id="RU003457"/>
    </source>
</evidence>
<reference evidence="4 5" key="1">
    <citation type="submission" date="2017-06" db="EMBL/GenBank/DDBJ databases">
        <title>Complete Genome Sequence of the Soil Carbazole-Degrading Bacterium Nocardioides aromaticivorans IC177.</title>
        <authorList>
            <person name="Vejarano F."/>
            <person name="Suzuki-Minakuchi C."/>
            <person name="Ohtsubo Y."/>
            <person name="Tsuda M."/>
            <person name="Okada K."/>
            <person name="Nojiri H."/>
        </authorList>
    </citation>
    <scope>NUCLEOTIDE SEQUENCE [LARGE SCALE GENOMIC DNA]</scope>
    <source>
        <strain evidence="4 5">IC177</strain>
    </source>
</reference>